<dbReference type="Pfam" id="PF01734">
    <property type="entry name" value="Patatin"/>
    <property type="match status" value="1"/>
</dbReference>
<dbReference type="PANTHER" id="PTHR14226">
    <property type="entry name" value="NEUROPATHY TARGET ESTERASE/SWISS CHEESE D.MELANOGASTER"/>
    <property type="match status" value="1"/>
</dbReference>
<evidence type="ECO:0000313" key="8">
    <source>
        <dbReference type="Proteomes" id="UP000830454"/>
    </source>
</evidence>
<proteinExistence type="predicted"/>
<protein>
    <submittedName>
        <fullName evidence="7">Patatin-like phospholipase family protein</fullName>
    </submittedName>
</protein>
<dbReference type="EMBL" id="CP090145">
    <property type="protein sequence ID" value="UOX35054.1"/>
    <property type="molecule type" value="Genomic_DNA"/>
</dbReference>
<organism evidence="7 8">
    <name type="scientific">Flavobacterium sediminilitoris</name>
    <dbReference type="NCBI Taxonomy" id="2024526"/>
    <lineage>
        <taxon>Bacteria</taxon>
        <taxon>Pseudomonadati</taxon>
        <taxon>Bacteroidota</taxon>
        <taxon>Flavobacteriia</taxon>
        <taxon>Flavobacteriales</taxon>
        <taxon>Flavobacteriaceae</taxon>
        <taxon>Flavobacterium</taxon>
    </lineage>
</organism>
<dbReference type="InterPro" id="IPR016035">
    <property type="entry name" value="Acyl_Trfase/lysoPLipase"/>
</dbReference>
<feature type="chain" id="PRO_5045857605" evidence="5">
    <location>
        <begin position="20"/>
        <end position="737"/>
    </location>
</feature>
<dbReference type="Gene3D" id="3.40.1090.10">
    <property type="entry name" value="Cytosolic phospholipase A2 catalytic domain"/>
    <property type="match status" value="2"/>
</dbReference>
<feature type="short sequence motif" description="GXSXG" evidence="4">
    <location>
        <begin position="64"/>
        <end position="68"/>
    </location>
</feature>
<evidence type="ECO:0000256" key="5">
    <source>
        <dbReference type="SAM" id="SignalP"/>
    </source>
</evidence>
<keyword evidence="8" id="KW-1185">Reference proteome</keyword>
<feature type="short sequence motif" description="GXGXXG" evidence="4">
    <location>
        <begin position="37"/>
        <end position="42"/>
    </location>
</feature>
<gene>
    <name evidence="7" type="ORF">LXD69_05960</name>
</gene>
<dbReference type="SUPFAM" id="SSF52151">
    <property type="entry name" value="FabD/lysophospholipase-like"/>
    <property type="match status" value="1"/>
</dbReference>
<keyword evidence="1 4" id="KW-0378">Hydrolase</keyword>
<keyword evidence="3 4" id="KW-0443">Lipid metabolism</keyword>
<dbReference type="RefSeq" id="WP_246918225.1">
    <property type="nucleotide sequence ID" value="NZ_CP090145.1"/>
</dbReference>
<evidence type="ECO:0000256" key="2">
    <source>
        <dbReference type="ARBA" id="ARBA00022963"/>
    </source>
</evidence>
<feature type="domain" description="PNPLA" evidence="6">
    <location>
        <begin position="33"/>
        <end position="223"/>
    </location>
</feature>
<feature type="short sequence motif" description="DGA/G" evidence="4">
    <location>
        <begin position="210"/>
        <end position="212"/>
    </location>
</feature>
<dbReference type="CDD" id="cd07205">
    <property type="entry name" value="Pat_PNPLA6_PNPLA7_NTE1_like"/>
    <property type="match status" value="1"/>
</dbReference>
<accession>A0ABY4HQA2</accession>
<dbReference type="InterPro" id="IPR050301">
    <property type="entry name" value="NTE"/>
</dbReference>
<keyword evidence="5" id="KW-0732">Signal</keyword>
<name>A0ABY4HQA2_9FLAO</name>
<dbReference type="PROSITE" id="PS51635">
    <property type="entry name" value="PNPLA"/>
    <property type="match status" value="1"/>
</dbReference>
<feature type="signal peptide" evidence="5">
    <location>
        <begin position="1"/>
        <end position="19"/>
    </location>
</feature>
<evidence type="ECO:0000256" key="1">
    <source>
        <dbReference type="ARBA" id="ARBA00022801"/>
    </source>
</evidence>
<dbReference type="Proteomes" id="UP000830454">
    <property type="component" value="Chromosome"/>
</dbReference>
<reference evidence="7" key="1">
    <citation type="submission" date="2021-12" db="EMBL/GenBank/DDBJ databases">
        <authorList>
            <person name="Cha I.-T."/>
            <person name="Lee K.-E."/>
            <person name="Park S.-J."/>
        </authorList>
    </citation>
    <scope>NUCLEOTIDE SEQUENCE</scope>
    <source>
        <strain evidence="7">YSM-43</strain>
    </source>
</reference>
<feature type="active site" description="Nucleophile" evidence="4">
    <location>
        <position position="66"/>
    </location>
</feature>
<feature type="active site" description="Proton acceptor" evidence="4">
    <location>
        <position position="210"/>
    </location>
</feature>
<evidence type="ECO:0000259" key="6">
    <source>
        <dbReference type="PROSITE" id="PS51635"/>
    </source>
</evidence>
<keyword evidence="2 4" id="KW-0442">Lipid degradation</keyword>
<dbReference type="InterPro" id="IPR043864">
    <property type="entry name" value="Omp85-like_dom"/>
</dbReference>
<dbReference type="Pfam" id="PF19143">
    <property type="entry name" value="Omp85_2"/>
    <property type="match status" value="1"/>
</dbReference>
<sequence>MKKIILLLSFLIFTQVSLSQDNNVEQSFPKIGLVLSGGGAKGLAHIGVLKVIDSLGIKIDYIGGTSMGAIIGGLYASGYSAKELDSIFTTVDVDALLQDFTPRDSKSFYEKRNDEMYALTLPFDNFKVGLPSALSKGLYNYNLLSRLTMSVCNIKDFDKLPIPFFCIATNVETGKEVVLDKGILPQAMIASGAIPTLYNPIEIDGKVLVDGGIVNNYPVELIRAKGMDIVIGVDVQDGLKNREQIEGATDLLVQVSNFSMIEKMEKKKKLTDIYIKPDITGFTVVSFEKGKEIIPRGVQATHKFMDQLITWQRLEKKQQENQKTPDSINIKDIKVSELDNYTRAYILGKLKFKQWNKVSVKTFEKGINNLNATQNFGSIAYSFQKNSDGENLILDLKEKKSNMFLKFGLHYDGLFKSSVLLNFTKKKLFTRNDVFSLDVILGDNFRYNLDYYIDNGFYWSFGLKSKFTTFGKNVPNDFNDGITLSNLGINSLNVDYSDLSNQIYLQTIFAQKFSIGAGLELKHLKVKSETLQNITPVFDNSDYFSAYGYMKFDSFNQKYFPKKGWYFNGEVKAYLYSSDYNNDFEKFTVAKADMGIVHTFYKKATIKLFTEGGFAVGENTISYLDFALGGYGFAPFNNFRSFYGYDFVGIVGDSYVKGTLEFDYEIFKKHHANFSANYANVGRKIFENLDGWLTKPSYSGYALGYGYETLIGPIEIKHSWSPETRDHYTWFSVGFQF</sequence>
<evidence type="ECO:0000313" key="7">
    <source>
        <dbReference type="EMBL" id="UOX35054.1"/>
    </source>
</evidence>
<evidence type="ECO:0000256" key="4">
    <source>
        <dbReference type="PROSITE-ProRule" id="PRU01161"/>
    </source>
</evidence>
<reference evidence="7" key="2">
    <citation type="submission" date="2022-04" db="EMBL/GenBank/DDBJ databases">
        <title>Complete Genome Sequence of Flavobacterium sediminilitoris YSM-43, Isolated from a Tidal Sediment.</title>
        <authorList>
            <person name="Lee P.A."/>
        </authorList>
    </citation>
    <scope>NUCLEOTIDE SEQUENCE</scope>
    <source>
        <strain evidence="7">YSM-43</strain>
    </source>
</reference>
<dbReference type="PANTHER" id="PTHR14226:SF29">
    <property type="entry name" value="NEUROPATHY TARGET ESTERASE SWS"/>
    <property type="match status" value="1"/>
</dbReference>
<evidence type="ECO:0000256" key="3">
    <source>
        <dbReference type="ARBA" id="ARBA00023098"/>
    </source>
</evidence>
<dbReference type="InterPro" id="IPR002641">
    <property type="entry name" value="PNPLA_dom"/>
</dbReference>